<dbReference type="InterPro" id="IPR002586">
    <property type="entry name" value="CobQ/CobB/MinD/ParA_Nub-bd_dom"/>
</dbReference>
<sequence length="480" mass="51257">MNERTNTNNGGSRNRIVVAAVGSGAGKTTVTLGLMAALHRRKMGVQGFKCGPDYIDPTYHTAVTGRESRNLDVWMCGEEAVRSTFAKGSAGADLSIVEGVMGLFDGRDPLSNAGSTADVAALLDAPVLLVVDVQGNARSAAATVLGCQKMDERLRIAGVIANKCGGRGHYELVKAAVGQVCGVPVVGWLGRDERLAIPERHLGLLPAVGRGELVPLFEALADQAEERFDLDAIVRLSGEGGALAWAEGASAGGAESVGGSGTASGTNGPTIAVARDAAFHFYYRDNLELLERLGAKLVYFSPLASETVPEEADGLYIGGGFPEEFAETLSRFETLKADLRRLAERGFPIYAECGGYMFLSESIRDREGRVHPMAGLIPATFEMKDKLTALGYREAVANEPNLLLGRGDAVRGHVFHYSAVSPSVDDFPYAYRTTGLRGESFDGYARGSVLAGYVHVHFASNPEMARRFVERCEAYRRISI</sequence>
<dbReference type="Gene3D" id="3.40.50.300">
    <property type="entry name" value="P-loop containing nucleotide triphosphate hydrolases"/>
    <property type="match status" value="1"/>
</dbReference>
<feature type="domain" description="CobQ/CobB/MinD/ParA nucleotide binding" evidence="8">
    <location>
        <begin position="16"/>
        <end position="202"/>
    </location>
</feature>
<dbReference type="OrthoDB" id="9764035at2"/>
<dbReference type="InterPro" id="IPR004484">
    <property type="entry name" value="CbiA/CobB_synth"/>
</dbReference>
<dbReference type="EMBL" id="QJVJ01000004">
    <property type="protein sequence ID" value="PYI55130.1"/>
    <property type="molecule type" value="Genomic_DNA"/>
</dbReference>
<accession>A0A2V5KK52</accession>
<dbReference type="GO" id="GO:0009236">
    <property type="term" value="P:cobalamin biosynthetic process"/>
    <property type="evidence" value="ECO:0007669"/>
    <property type="project" value="UniProtKB-UniRule"/>
</dbReference>
<dbReference type="GO" id="GO:0005524">
    <property type="term" value="F:ATP binding"/>
    <property type="evidence" value="ECO:0007669"/>
    <property type="project" value="UniProtKB-UniRule"/>
</dbReference>
<evidence type="ECO:0000256" key="3">
    <source>
        <dbReference type="ARBA" id="ARBA00022741"/>
    </source>
</evidence>
<dbReference type="PANTHER" id="PTHR43873">
    <property type="entry name" value="COBYRINATE A,C-DIAMIDE SYNTHASE"/>
    <property type="match status" value="1"/>
</dbReference>
<dbReference type="InterPro" id="IPR027417">
    <property type="entry name" value="P-loop_NTPase"/>
</dbReference>
<evidence type="ECO:0000313" key="11">
    <source>
        <dbReference type="Proteomes" id="UP000247476"/>
    </source>
</evidence>
<dbReference type="CDD" id="cd05388">
    <property type="entry name" value="CobB_N"/>
    <property type="match status" value="1"/>
</dbReference>
<keyword evidence="2 7" id="KW-0436">Ligase</keyword>
<dbReference type="NCBIfam" id="TIGR00379">
    <property type="entry name" value="cobB"/>
    <property type="match status" value="1"/>
</dbReference>
<evidence type="ECO:0000259" key="8">
    <source>
        <dbReference type="Pfam" id="PF01656"/>
    </source>
</evidence>
<feature type="site" description="Increases nucleophilicity of active site Cys" evidence="7">
    <location>
        <position position="455"/>
    </location>
</feature>
<feature type="active site" description="Nucleophile" evidence="7">
    <location>
        <position position="353"/>
    </location>
</feature>
<dbReference type="Pfam" id="PF01656">
    <property type="entry name" value="CbiA"/>
    <property type="match status" value="1"/>
</dbReference>
<comment type="caution">
    <text evidence="10">The sequence shown here is derived from an EMBL/GenBank/DDBJ whole genome shotgun (WGS) entry which is preliminary data.</text>
</comment>
<dbReference type="AlphaFoldDB" id="A0A2V5KK52"/>
<name>A0A2V5KK52_9BACL</name>
<comment type="domain">
    <text evidence="7">Comprises of two domains. The C-terminal domain contains the binding site for glutamine and catalyzes the hydrolysis of this substrate to glutamate and ammonia. The N-terminal domain is anticipated to bind ATP and cobyrinate and catalyzes the ultimate synthesis of the diamide product. The ammonia produced via the glutaminase domain is probably translocated to the adjacent domain via a molecular tunnel, where it reacts with an activated intermediate.</text>
</comment>
<dbReference type="Proteomes" id="UP000247476">
    <property type="component" value="Unassembled WGS sequence"/>
</dbReference>
<evidence type="ECO:0000256" key="4">
    <source>
        <dbReference type="ARBA" id="ARBA00022840"/>
    </source>
</evidence>
<dbReference type="CDD" id="cd03130">
    <property type="entry name" value="GATase1_CobB"/>
    <property type="match status" value="1"/>
</dbReference>
<keyword evidence="11" id="KW-1185">Reference proteome</keyword>
<comment type="function">
    <text evidence="7">Catalyzes the ATP-dependent amidation of the two carboxylate groups at positions a and c of cobyrinate, using either L-glutamine or ammonia as the nitrogen source.</text>
</comment>
<evidence type="ECO:0000259" key="9">
    <source>
        <dbReference type="Pfam" id="PF07685"/>
    </source>
</evidence>
<dbReference type="SUPFAM" id="SSF52540">
    <property type="entry name" value="P-loop containing nucleoside triphosphate hydrolases"/>
    <property type="match status" value="1"/>
</dbReference>
<comment type="catalytic activity">
    <reaction evidence="7">
        <text>cob(II)yrinate + 2 L-glutamine + 2 ATP + 2 H2O = cob(II)yrinate a,c diamide + 2 L-glutamate + 2 ADP + 2 phosphate + 2 H(+)</text>
        <dbReference type="Rhea" id="RHEA:26289"/>
        <dbReference type="ChEBI" id="CHEBI:15377"/>
        <dbReference type="ChEBI" id="CHEBI:15378"/>
        <dbReference type="ChEBI" id="CHEBI:29985"/>
        <dbReference type="ChEBI" id="CHEBI:30616"/>
        <dbReference type="ChEBI" id="CHEBI:43474"/>
        <dbReference type="ChEBI" id="CHEBI:58359"/>
        <dbReference type="ChEBI" id="CHEBI:58537"/>
        <dbReference type="ChEBI" id="CHEBI:58894"/>
        <dbReference type="ChEBI" id="CHEBI:456216"/>
        <dbReference type="EC" id="6.3.5.11"/>
    </reaction>
</comment>
<dbReference type="InterPro" id="IPR029062">
    <property type="entry name" value="Class_I_gatase-like"/>
</dbReference>
<keyword evidence="7" id="KW-0169">Cobalamin biosynthesis</keyword>
<keyword evidence="3 7" id="KW-0547">Nucleotide-binding</keyword>
<feature type="domain" description="CobB/CobQ-like glutamine amidotransferase" evidence="9">
    <location>
        <begin position="270"/>
        <end position="461"/>
    </location>
</feature>
<dbReference type="RefSeq" id="WP_110840123.1">
    <property type="nucleotide sequence ID" value="NZ_QJVJ01000004.1"/>
</dbReference>
<comment type="pathway">
    <text evidence="7">Cofactor biosynthesis; adenosylcobalamin biosynthesis; cob(II)yrinate a,c-diamide from sirohydrochlorin (anaerobic route): step 10/10.</text>
</comment>
<evidence type="ECO:0000256" key="7">
    <source>
        <dbReference type="HAMAP-Rule" id="MF_00027"/>
    </source>
</evidence>
<keyword evidence="6 7" id="KW-0315">Glutamine amidotransferase</keyword>
<comment type="miscellaneous">
    <text evidence="7">The a and c carboxylates of cobyrinate are activated for nucleophilic attack via formation of a phosphorylated intermediate by ATP. CbiA catalyzes first the amidation of the c-carboxylate, and then that of the a-carboxylate.</text>
</comment>
<dbReference type="NCBIfam" id="NF002204">
    <property type="entry name" value="PRK01077.1"/>
    <property type="match status" value="1"/>
</dbReference>
<protein>
    <recommendedName>
        <fullName evidence="7">Cobyrinate a,c-diamide synthase</fullName>
        <ecNumber evidence="7">6.3.5.11</ecNumber>
    </recommendedName>
    <alternativeName>
        <fullName evidence="7">Cobyrinic acid a,c-diamide synthetase</fullName>
    </alternativeName>
</protein>
<gene>
    <name evidence="7" type="primary">cbiA</name>
    <name evidence="10" type="ORF">DLM86_11425</name>
</gene>
<keyword evidence="4 7" id="KW-0067">ATP-binding</keyword>
<dbReference type="Pfam" id="PF07685">
    <property type="entry name" value="GATase_3"/>
    <property type="match status" value="1"/>
</dbReference>
<organism evidence="10 11">
    <name type="scientific">Paenibacillus flagellatus</name>
    <dbReference type="NCBI Taxonomy" id="2211139"/>
    <lineage>
        <taxon>Bacteria</taxon>
        <taxon>Bacillati</taxon>
        <taxon>Bacillota</taxon>
        <taxon>Bacilli</taxon>
        <taxon>Bacillales</taxon>
        <taxon>Paenibacillaceae</taxon>
        <taxon>Paenibacillus</taxon>
    </lineage>
</organism>
<dbReference type="Gene3D" id="3.40.50.880">
    <property type="match status" value="1"/>
</dbReference>
<evidence type="ECO:0000256" key="2">
    <source>
        <dbReference type="ARBA" id="ARBA00022598"/>
    </source>
</evidence>
<comment type="similarity">
    <text evidence="7">Belongs to the CobB/CbiA family.</text>
</comment>
<dbReference type="EC" id="6.3.5.11" evidence="7"/>
<dbReference type="PANTHER" id="PTHR43873:SF1">
    <property type="entry name" value="COBYRINATE A,C-DIAMIDE SYNTHASE"/>
    <property type="match status" value="1"/>
</dbReference>
<reference evidence="10 11" key="1">
    <citation type="submission" date="2018-05" db="EMBL/GenBank/DDBJ databases">
        <title>Paenibacillus flagellatus sp. nov., isolated from selenium mineral soil.</title>
        <authorList>
            <person name="Dai X."/>
        </authorList>
    </citation>
    <scope>NUCLEOTIDE SEQUENCE [LARGE SCALE GENOMIC DNA]</scope>
    <source>
        <strain evidence="10 11">DXL2</strain>
    </source>
</reference>
<evidence type="ECO:0000256" key="5">
    <source>
        <dbReference type="ARBA" id="ARBA00022842"/>
    </source>
</evidence>
<evidence type="ECO:0000256" key="1">
    <source>
        <dbReference type="ARBA" id="ARBA00001946"/>
    </source>
</evidence>
<proteinExistence type="inferred from homology"/>
<evidence type="ECO:0000313" key="10">
    <source>
        <dbReference type="EMBL" id="PYI55130.1"/>
    </source>
</evidence>
<dbReference type="HAMAP" id="MF_00027">
    <property type="entry name" value="CobB_CbiA"/>
    <property type="match status" value="1"/>
</dbReference>
<dbReference type="SUPFAM" id="SSF52317">
    <property type="entry name" value="Class I glutamine amidotransferase-like"/>
    <property type="match status" value="1"/>
</dbReference>
<dbReference type="UniPathway" id="UPA00148">
    <property type="reaction ID" value="UER00231"/>
</dbReference>
<dbReference type="InterPro" id="IPR011698">
    <property type="entry name" value="GATase_3"/>
</dbReference>
<dbReference type="GO" id="GO:0042242">
    <property type="term" value="F:cobyrinic acid a,c-diamide synthase activity"/>
    <property type="evidence" value="ECO:0007669"/>
    <property type="project" value="UniProtKB-UniRule"/>
</dbReference>
<dbReference type="PROSITE" id="PS51274">
    <property type="entry name" value="GATASE_COBBQ"/>
    <property type="match status" value="1"/>
</dbReference>
<evidence type="ECO:0000256" key="6">
    <source>
        <dbReference type="ARBA" id="ARBA00022962"/>
    </source>
</evidence>
<comment type="cofactor">
    <cofactor evidence="1 7">
        <name>Mg(2+)</name>
        <dbReference type="ChEBI" id="CHEBI:18420"/>
    </cofactor>
</comment>
<keyword evidence="5 7" id="KW-0460">Magnesium</keyword>